<dbReference type="AlphaFoldDB" id="A0AAJ0BWX7"/>
<proteinExistence type="predicted"/>
<keyword evidence="3" id="KW-1185">Reference proteome</keyword>
<dbReference type="Gene3D" id="3.30.559.10">
    <property type="entry name" value="Chloramphenicol acetyltransferase-like domain"/>
    <property type="match status" value="2"/>
</dbReference>
<dbReference type="PANTHER" id="PTHR31642">
    <property type="entry name" value="TRICHOTHECENE 3-O-ACETYLTRANSFERASE"/>
    <property type="match status" value="1"/>
</dbReference>
<sequence>MPARWIHSGCVAVTDGKHRILWLSNLPFLYIHIYITAKPNERQARASPSESVAKPNRRQAKSSPRPTMSRLSFRRFIMTRARAAPPQVPTDQVVPMLYFDDTNMTRGMIMCHTMKFHDVLDADKLHNSLSRLLSLGGWRKLGGRLRLNNAAKIDIHIPQMFTPERPAVRYSQVKIDTSIDNYPLAAKLPTKTTEPSIQAGAETFRSLGCREGVPTRIQDYLYSDEPQFQLHVVSFTDATLVSLAWPHTVTDAMGRQALYKAWHLVLAGREDEVPPFLSLEDDPMRDLGLDKPAKPWLFEALQLKGLSMLYAVVRYVLGTIFSPETEARTIFLPAKTVAAMRKRALSELPATDHEGKATFVSDGDVLTAWATQTSCRHMRPTSKRNVLVLNVFDLRSRLPSLFRSEGGGVYVQNASFPCFTMLPAGQMLRDRLGDLAMRIRRSIREQVGEEQVRSLAWLLRRAYDTTGNAPFFGPPDSYFVFFTNWSKAKFFDTVDFSPAVVKKGKGDKERTNVMGRPEYFHWQMLGKGFLSARNAFSITGKDAEGNYWMGGILHPEVWSNFEKEVERLREEQPN</sequence>
<organism evidence="2 3">
    <name type="scientific">Phialemonium atrogriseum</name>
    <dbReference type="NCBI Taxonomy" id="1093897"/>
    <lineage>
        <taxon>Eukaryota</taxon>
        <taxon>Fungi</taxon>
        <taxon>Dikarya</taxon>
        <taxon>Ascomycota</taxon>
        <taxon>Pezizomycotina</taxon>
        <taxon>Sordariomycetes</taxon>
        <taxon>Sordariomycetidae</taxon>
        <taxon>Cephalothecales</taxon>
        <taxon>Cephalothecaceae</taxon>
        <taxon>Phialemonium</taxon>
    </lineage>
</organism>
<dbReference type="RefSeq" id="XP_060282193.1">
    <property type="nucleotide sequence ID" value="XM_060428335.1"/>
</dbReference>
<dbReference type="GeneID" id="85311522"/>
<evidence type="ECO:0000313" key="3">
    <source>
        <dbReference type="Proteomes" id="UP001244011"/>
    </source>
</evidence>
<dbReference type="GO" id="GO:0016747">
    <property type="term" value="F:acyltransferase activity, transferring groups other than amino-acyl groups"/>
    <property type="evidence" value="ECO:0007669"/>
    <property type="project" value="TreeGrafter"/>
</dbReference>
<dbReference type="InterPro" id="IPR023213">
    <property type="entry name" value="CAT-like_dom_sf"/>
</dbReference>
<accession>A0AAJ0BWX7</accession>
<evidence type="ECO:0000256" key="1">
    <source>
        <dbReference type="SAM" id="MobiDB-lite"/>
    </source>
</evidence>
<evidence type="ECO:0000313" key="2">
    <source>
        <dbReference type="EMBL" id="KAK1765980.1"/>
    </source>
</evidence>
<feature type="region of interest" description="Disordered" evidence="1">
    <location>
        <begin position="44"/>
        <end position="67"/>
    </location>
</feature>
<dbReference type="PANTHER" id="PTHR31642:SF294">
    <property type="entry name" value="ACETYLTRANSFERASE MATC1"/>
    <property type="match status" value="1"/>
</dbReference>
<name>A0AAJ0BWX7_9PEZI</name>
<comment type="caution">
    <text evidence="2">The sequence shown here is derived from an EMBL/GenBank/DDBJ whole genome shotgun (WGS) entry which is preliminary data.</text>
</comment>
<dbReference type="InterPro" id="IPR050317">
    <property type="entry name" value="Plant_Fungal_Acyltransferase"/>
</dbReference>
<gene>
    <name evidence="2" type="ORF">QBC33DRAFT_543089</name>
</gene>
<dbReference type="EMBL" id="MU839013">
    <property type="protein sequence ID" value="KAK1765980.1"/>
    <property type="molecule type" value="Genomic_DNA"/>
</dbReference>
<reference evidence="2" key="1">
    <citation type="submission" date="2023-06" db="EMBL/GenBank/DDBJ databases">
        <title>Genome-scale phylogeny and comparative genomics of the fungal order Sordariales.</title>
        <authorList>
            <consortium name="Lawrence Berkeley National Laboratory"/>
            <person name="Hensen N."/>
            <person name="Bonometti L."/>
            <person name="Westerberg I."/>
            <person name="Brannstrom I.O."/>
            <person name="Guillou S."/>
            <person name="Cros-Aarteil S."/>
            <person name="Calhoun S."/>
            <person name="Haridas S."/>
            <person name="Kuo A."/>
            <person name="Mondo S."/>
            <person name="Pangilinan J."/>
            <person name="Riley R."/>
            <person name="Labutti K."/>
            <person name="Andreopoulos B."/>
            <person name="Lipzen A."/>
            <person name="Chen C."/>
            <person name="Yanf M."/>
            <person name="Daum C."/>
            <person name="Ng V."/>
            <person name="Clum A."/>
            <person name="Steindorff A."/>
            <person name="Ohm R."/>
            <person name="Martin F."/>
            <person name="Silar P."/>
            <person name="Natvig D."/>
            <person name="Lalanne C."/>
            <person name="Gautier V."/>
            <person name="Ament-Velasquez S.L."/>
            <person name="Kruys A."/>
            <person name="Hutchinson M.I."/>
            <person name="Powell A.J."/>
            <person name="Barry K."/>
            <person name="Miller A.N."/>
            <person name="Grigoriev I.V."/>
            <person name="Debuchy R."/>
            <person name="Gladieux P."/>
            <person name="Thoren M.H."/>
            <person name="Johannesson H."/>
        </authorList>
    </citation>
    <scope>NUCLEOTIDE SEQUENCE</scope>
    <source>
        <strain evidence="2">8032-3</strain>
    </source>
</reference>
<protein>
    <submittedName>
        <fullName evidence="2">Uncharacterized protein</fullName>
    </submittedName>
</protein>
<dbReference type="Proteomes" id="UP001244011">
    <property type="component" value="Unassembled WGS sequence"/>
</dbReference>